<dbReference type="HOGENOM" id="CLU_085015_0_0_11"/>
<dbReference type="Proteomes" id="UP000001918">
    <property type="component" value="Chromosome"/>
</dbReference>
<protein>
    <submittedName>
        <fullName evidence="1">Uncharacterized protein</fullName>
    </submittedName>
</protein>
<dbReference type="OrthoDB" id="152349at2"/>
<name>D1A5C8_THECD</name>
<proteinExistence type="predicted"/>
<dbReference type="InterPro" id="IPR045991">
    <property type="entry name" value="DUF5947"/>
</dbReference>
<dbReference type="RefSeq" id="WP_012854895.1">
    <property type="nucleotide sequence ID" value="NC_013510.1"/>
</dbReference>
<evidence type="ECO:0000313" key="2">
    <source>
        <dbReference type="Proteomes" id="UP000001918"/>
    </source>
</evidence>
<dbReference type="Pfam" id="PF19372">
    <property type="entry name" value="DUF5947"/>
    <property type="match status" value="1"/>
</dbReference>
<reference evidence="1 2" key="1">
    <citation type="journal article" date="2011" name="Stand. Genomic Sci.">
        <title>Complete genome sequence of Thermomonospora curvata type strain (B9).</title>
        <authorList>
            <person name="Chertkov O."/>
            <person name="Sikorski J."/>
            <person name="Nolan M."/>
            <person name="Lapidus A."/>
            <person name="Lucas S."/>
            <person name="Del Rio T.G."/>
            <person name="Tice H."/>
            <person name="Cheng J.F."/>
            <person name="Goodwin L."/>
            <person name="Pitluck S."/>
            <person name="Liolios K."/>
            <person name="Ivanova N."/>
            <person name="Mavromatis K."/>
            <person name="Mikhailova N."/>
            <person name="Ovchinnikova G."/>
            <person name="Pati A."/>
            <person name="Chen A."/>
            <person name="Palaniappan K."/>
            <person name="Djao O.D."/>
            <person name="Land M."/>
            <person name="Hauser L."/>
            <person name="Chang Y.J."/>
            <person name="Jeffries C.D."/>
            <person name="Brettin T."/>
            <person name="Han C."/>
            <person name="Detter J.C."/>
            <person name="Rohde M."/>
            <person name="Goker M."/>
            <person name="Woyke T."/>
            <person name="Bristow J."/>
            <person name="Eisen J.A."/>
            <person name="Markowitz V."/>
            <person name="Hugenholtz P."/>
            <person name="Klenk H.P."/>
            <person name="Kyrpides N.C."/>
        </authorList>
    </citation>
    <scope>NUCLEOTIDE SEQUENCE [LARGE SCALE GENOMIC DNA]</scope>
    <source>
        <strain evidence="2">ATCC 19995 / DSM 43183 / JCM 3096 / KCTC 9072 / NBRC 15933 / NCIMB 10081 / Henssen B9</strain>
    </source>
</reference>
<sequence length="201" mass="22080">MSGSALGRVITRPARRRDAERCELCGRDVPQAHAHVLDEQTGELLCSCRACALLFEQDGAAGGRYRPVPERRVRLSGPEPAELGVPVGLAFFVRRPDGGVDACYPSPLGVTRWEVDLKVWERATAGCEPLRAMRPAVEALLVNTSRGVSQQWLVPIDDCYRLVALVRRHWTGLSGGERVWKEIEAFFADLTSANASEGKGR</sequence>
<organism evidence="1 2">
    <name type="scientific">Thermomonospora curvata (strain ATCC 19995 / DSM 43183 / JCM 3096 / KCTC 9072 / NBRC 15933 / NCIMB 10081 / Henssen B9)</name>
    <dbReference type="NCBI Taxonomy" id="471852"/>
    <lineage>
        <taxon>Bacteria</taxon>
        <taxon>Bacillati</taxon>
        <taxon>Actinomycetota</taxon>
        <taxon>Actinomycetes</taxon>
        <taxon>Streptosporangiales</taxon>
        <taxon>Thermomonosporaceae</taxon>
        <taxon>Thermomonospora</taxon>
    </lineage>
</organism>
<dbReference type="STRING" id="471852.Tcur_4592"/>
<evidence type="ECO:0000313" key="1">
    <source>
        <dbReference type="EMBL" id="ACZ00114.1"/>
    </source>
</evidence>
<dbReference type="KEGG" id="tcu:Tcur_4592"/>
<gene>
    <name evidence="1" type="ordered locus">Tcur_4592</name>
</gene>
<keyword evidence="2" id="KW-1185">Reference proteome</keyword>
<dbReference type="EMBL" id="CP001738">
    <property type="protein sequence ID" value="ACZ00114.1"/>
    <property type="molecule type" value="Genomic_DNA"/>
</dbReference>
<dbReference type="eggNOG" id="ENOG50313MT">
    <property type="taxonomic scope" value="Bacteria"/>
</dbReference>
<dbReference type="AlphaFoldDB" id="D1A5C8"/>
<accession>D1A5C8</accession>